<dbReference type="InterPro" id="IPR025558">
    <property type="entry name" value="DUF4283"/>
</dbReference>
<feature type="compositionally biased region" description="Acidic residues" evidence="1">
    <location>
        <begin position="10"/>
        <end position="23"/>
    </location>
</feature>
<dbReference type="Proteomes" id="UP000288805">
    <property type="component" value="Unassembled WGS sequence"/>
</dbReference>
<comment type="caution">
    <text evidence="3">The sequence shown here is derived from an EMBL/GenBank/DDBJ whole genome shotgun (WGS) entry which is preliminary data.</text>
</comment>
<gene>
    <name evidence="3" type="ORF">CK203_088705</name>
</gene>
<name>A0A438D405_VITVI</name>
<evidence type="ECO:0000259" key="2">
    <source>
        <dbReference type="Pfam" id="PF14111"/>
    </source>
</evidence>
<protein>
    <recommendedName>
        <fullName evidence="2">DUF4283 domain-containing protein</fullName>
    </recommendedName>
</protein>
<proteinExistence type="predicted"/>
<feature type="domain" description="DUF4283" evidence="2">
    <location>
        <begin position="182"/>
        <end position="246"/>
    </location>
</feature>
<evidence type="ECO:0000313" key="3">
    <source>
        <dbReference type="EMBL" id="RVW30218.1"/>
    </source>
</evidence>
<reference evidence="3 4" key="1">
    <citation type="journal article" date="2018" name="PLoS Genet.">
        <title>Population sequencing reveals clonal diversity and ancestral inbreeding in the grapevine cultivar Chardonnay.</title>
        <authorList>
            <person name="Roach M.J."/>
            <person name="Johnson D.L."/>
            <person name="Bohlmann J."/>
            <person name="van Vuuren H.J."/>
            <person name="Jones S.J."/>
            <person name="Pretorius I.S."/>
            <person name="Schmidt S.A."/>
            <person name="Borneman A.R."/>
        </authorList>
    </citation>
    <scope>NUCLEOTIDE SEQUENCE [LARGE SCALE GENOMIC DNA]</scope>
    <source>
        <strain evidence="4">cv. Chardonnay</strain>
        <tissue evidence="3">Leaf</tissue>
    </source>
</reference>
<evidence type="ECO:0000256" key="1">
    <source>
        <dbReference type="SAM" id="MobiDB-lite"/>
    </source>
</evidence>
<dbReference type="EMBL" id="QGNW01001805">
    <property type="protein sequence ID" value="RVW30218.1"/>
    <property type="molecule type" value="Genomic_DNA"/>
</dbReference>
<organism evidence="3 4">
    <name type="scientific">Vitis vinifera</name>
    <name type="common">Grape</name>
    <dbReference type="NCBI Taxonomy" id="29760"/>
    <lineage>
        <taxon>Eukaryota</taxon>
        <taxon>Viridiplantae</taxon>
        <taxon>Streptophyta</taxon>
        <taxon>Embryophyta</taxon>
        <taxon>Tracheophyta</taxon>
        <taxon>Spermatophyta</taxon>
        <taxon>Magnoliopsida</taxon>
        <taxon>eudicotyledons</taxon>
        <taxon>Gunneridae</taxon>
        <taxon>Pentapetalae</taxon>
        <taxon>rosids</taxon>
        <taxon>Vitales</taxon>
        <taxon>Vitaceae</taxon>
        <taxon>Viteae</taxon>
        <taxon>Vitis</taxon>
    </lineage>
</organism>
<sequence length="625" mass="70496">MRERAREGEREGDDECDGEEEEEKSASQIRRKESRFTMKSKAFEIVVEERKGKIQGRIVEKKGGASSWVRLGSDSLAFFLEGLNLCIKGEKETRWGREWKEQGRVYSMTRGTNRAGGFIRQGVSDIEGKRFCIFVPRGRRDKRGWTTMAKKLNQVLGFFGKNPENQKGKAVEKVAMGRSYATMVGKSLSGGEDDMEKLGQVWAKSWDLKGNLGLAKLNKRKALLDFENLEEARRVVSSGSCVLEGTQILRRVGDACGGFITVDEHTKSMGDLQWARILVKLRGEARPSVLEIEGEEESYAMSLWWECWPVVRRKCRNEADRHSREVRGEEVSRAGQRVRKDWVSGRLESLQPSDEVTDVQGVGSGRVEISPDLSPTTRTWVSFGEINPLSPITGPKGTRRDGGPGLMIGSMDLKKKGVAASVFCPRRRSIACTQQPDQGGKIREGPKSPTVQEVTGLLLKYSAPNYPPEAETFVARETEDTRKLQGVVRLTEMDRALEEESMRYGMGSGSWGKRALGDSHLNSFLFDRTLGGEFFDRSRDLDEEGRADNSMWLTVYEACNERIKECKELGVIKCSSDKGREMEGVGDIDDAQVERSKPEGKWEESGLARFSQFLAFLRRDWRRKY</sequence>
<dbReference type="AlphaFoldDB" id="A0A438D405"/>
<evidence type="ECO:0000313" key="4">
    <source>
        <dbReference type="Proteomes" id="UP000288805"/>
    </source>
</evidence>
<dbReference type="Pfam" id="PF14111">
    <property type="entry name" value="DUF4283"/>
    <property type="match status" value="1"/>
</dbReference>
<accession>A0A438D405</accession>
<feature type="region of interest" description="Disordered" evidence="1">
    <location>
        <begin position="1"/>
        <end position="31"/>
    </location>
</feature>